<reference evidence="2" key="1">
    <citation type="submission" date="2021-12" db="EMBL/GenBank/DDBJ databases">
        <authorList>
            <person name="Zaccaron A."/>
            <person name="Stergiopoulos I."/>
        </authorList>
    </citation>
    <scope>NUCLEOTIDE SEQUENCE</scope>
    <source>
        <strain evidence="2">Race5_Kim</strain>
    </source>
</reference>
<feature type="compositionally biased region" description="Basic and acidic residues" evidence="1">
    <location>
        <begin position="7"/>
        <end position="25"/>
    </location>
</feature>
<evidence type="ECO:0000313" key="2">
    <source>
        <dbReference type="EMBL" id="UJO23880.1"/>
    </source>
</evidence>
<feature type="region of interest" description="Disordered" evidence="1">
    <location>
        <begin position="1"/>
        <end position="64"/>
    </location>
</feature>
<dbReference type="KEGG" id="ffu:CLAFUR5_12768"/>
<keyword evidence="3" id="KW-1185">Reference proteome</keyword>
<dbReference type="GeneID" id="71992646"/>
<reference evidence="2" key="2">
    <citation type="journal article" date="2022" name="Microb. Genom.">
        <title>A chromosome-scale genome assembly of the tomato pathogen Cladosporium fulvum reveals a compartmentalized genome architecture and the presence of a dispensable chromosome.</title>
        <authorList>
            <person name="Zaccaron A.Z."/>
            <person name="Chen L.H."/>
            <person name="Samaras A."/>
            <person name="Stergiopoulos I."/>
        </authorList>
    </citation>
    <scope>NUCLEOTIDE SEQUENCE</scope>
    <source>
        <strain evidence="2">Race5_Kim</strain>
    </source>
</reference>
<dbReference type="AlphaFoldDB" id="A0A9Q8PJZ2"/>
<name>A0A9Q8PJZ2_PASFU</name>
<feature type="compositionally biased region" description="Basic and acidic residues" evidence="1">
    <location>
        <begin position="39"/>
        <end position="56"/>
    </location>
</feature>
<dbReference type="Proteomes" id="UP000756132">
    <property type="component" value="Chromosome 11"/>
</dbReference>
<evidence type="ECO:0000256" key="1">
    <source>
        <dbReference type="SAM" id="MobiDB-lite"/>
    </source>
</evidence>
<proteinExistence type="predicted"/>
<accession>A0A9Q8PJZ2</accession>
<dbReference type="RefSeq" id="XP_047768246.1">
    <property type="nucleotide sequence ID" value="XM_047911916.1"/>
</dbReference>
<sequence>MASQTDRAQEIGKGETVPPHHREVDSQNAHRHNPAADAAMHDEKQAKRQSYRDSEKSIVAPNGSAMPTSTVLRYLVTLRKPTLDFWTITISPERPSPAPPSWQLVYSTTRDATMHRKTPCFARKASASEIATIKFPKVVWPGCGPTITFQPHEAEIEERGARHVSPTDRFMACTGWLSTTYGIDLPALSGVRVEWKTSTDQGAVAAAVGSPPVKTPSEIIHEKQPEWVGPHDNAEGSGSYGDRDPRTPFPTQVLAAENSDKILAAYTRSAPWAKHSGILTIPQSDTLTEHLIEDIVVICAAMVGMQDRIGLTSALIESGYDNIVRGKGKSWVK</sequence>
<dbReference type="EMBL" id="CP090173">
    <property type="protein sequence ID" value="UJO23880.1"/>
    <property type="molecule type" value="Genomic_DNA"/>
</dbReference>
<evidence type="ECO:0000313" key="3">
    <source>
        <dbReference type="Proteomes" id="UP000756132"/>
    </source>
</evidence>
<gene>
    <name evidence="2" type="ORF">CLAFUR5_12768</name>
</gene>
<organism evidence="2 3">
    <name type="scientific">Passalora fulva</name>
    <name type="common">Tomato leaf mold</name>
    <name type="synonym">Cladosporium fulvum</name>
    <dbReference type="NCBI Taxonomy" id="5499"/>
    <lineage>
        <taxon>Eukaryota</taxon>
        <taxon>Fungi</taxon>
        <taxon>Dikarya</taxon>
        <taxon>Ascomycota</taxon>
        <taxon>Pezizomycotina</taxon>
        <taxon>Dothideomycetes</taxon>
        <taxon>Dothideomycetidae</taxon>
        <taxon>Mycosphaerellales</taxon>
        <taxon>Mycosphaerellaceae</taxon>
        <taxon>Fulvia</taxon>
    </lineage>
</organism>
<protein>
    <submittedName>
        <fullName evidence="2">Uncharacterized protein</fullName>
    </submittedName>
</protein>
<dbReference type="OrthoDB" id="3649991at2759"/>